<protein>
    <submittedName>
        <fullName evidence="2">Uncharacterized protein</fullName>
    </submittedName>
</protein>
<organism evidence="2 3">
    <name type="scientific">Streptomyces turgidiscabies (strain Car8)</name>
    <dbReference type="NCBI Taxonomy" id="698760"/>
    <lineage>
        <taxon>Bacteria</taxon>
        <taxon>Bacillati</taxon>
        <taxon>Actinomycetota</taxon>
        <taxon>Actinomycetes</taxon>
        <taxon>Kitasatosporales</taxon>
        <taxon>Streptomycetaceae</taxon>
        <taxon>Streptomyces</taxon>
    </lineage>
</organism>
<accession>L7FA14</accession>
<keyword evidence="3" id="KW-1185">Reference proteome</keyword>
<proteinExistence type="predicted"/>
<reference evidence="2 3" key="1">
    <citation type="journal article" date="2011" name="Plasmid">
        <title>Streptomyces turgidiscabies Car8 contains a modular pathogenicity island that shares virulence genes with other actinobacterial plant pathogens.</title>
        <authorList>
            <person name="Huguet-Tapia J.C."/>
            <person name="Badger J.H."/>
            <person name="Loria R."/>
            <person name="Pettis G.S."/>
        </authorList>
    </citation>
    <scope>NUCLEOTIDE SEQUENCE [LARGE SCALE GENOMIC DNA]</scope>
    <source>
        <strain evidence="2 3">Car8</strain>
    </source>
</reference>
<dbReference type="AlphaFoldDB" id="L7FA14"/>
<sequence length="45" mass="5127">MSAKRVKNRVEPSCAHSARPLARHVVYRNREPTQPHLTTSDQETA</sequence>
<evidence type="ECO:0000313" key="3">
    <source>
        <dbReference type="Proteomes" id="UP000010931"/>
    </source>
</evidence>
<dbReference type="Proteomes" id="UP000010931">
    <property type="component" value="Unassembled WGS sequence"/>
</dbReference>
<feature type="region of interest" description="Disordered" evidence="1">
    <location>
        <begin position="1"/>
        <end position="45"/>
    </location>
</feature>
<feature type="compositionally biased region" description="Polar residues" evidence="1">
    <location>
        <begin position="35"/>
        <end position="45"/>
    </location>
</feature>
<name>L7FA14_STRT8</name>
<gene>
    <name evidence="2" type="ORF">STRTUCAR8_00128</name>
</gene>
<dbReference type="EMBL" id="AEJB01000209">
    <property type="protein sequence ID" value="ELP68443.1"/>
    <property type="molecule type" value="Genomic_DNA"/>
</dbReference>
<evidence type="ECO:0000256" key="1">
    <source>
        <dbReference type="SAM" id="MobiDB-lite"/>
    </source>
</evidence>
<evidence type="ECO:0000313" key="2">
    <source>
        <dbReference type="EMBL" id="ELP68443.1"/>
    </source>
</evidence>
<comment type="caution">
    <text evidence="2">The sequence shown here is derived from an EMBL/GenBank/DDBJ whole genome shotgun (WGS) entry which is preliminary data.</text>
</comment>